<feature type="domain" description="Putative peptidyl-prolyl cis-trans isomerase" evidence="2">
    <location>
        <begin position="381"/>
        <end position="507"/>
    </location>
</feature>
<dbReference type="OrthoDB" id="140355at2157"/>
<dbReference type="STRING" id="593750.Metfor_0214"/>
<proteinExistence type="inferred from homology"/>
<dbReference type="GeneID" id="14308887"/>
<dbReference type="RefSeq" id="WP_015284259.1">
    <property type="nucleotide sequence ID" value="NC_019943.1"/>
</dbReference>
<accession>L0HBB2</accession>
<dbReference type="AlphaFoldDB" id="L0HBB2"/>
<dbReference type="EMBL" id="CP003167">
    <property type="protein sequence ID" value="AGB01295.1"/>
    <property type="molecule type" value="Genomic_DNA"/>
</dbReference>
<comment type="similarity">
    <text evidence="1">Belongs to the UPF0288 family.</text>
</comment>
<dbReference type="eggNOG" id="arCOG04900">
    <property type="taxonomic scope" value="Archaea"/>
</dbReference>
<name>L0HBB2_METFS</name>
<dbReference type="InterPro" id="IPR016466">
    <property type="entry name" value="Methan_mark_3"/>
</dbReference>
<dbReference type="KEGG" id="mfo:Metfor_0214"/>
<sequence length="509" mass="55205">MITIHLDGRKMDLAKGSTLKAILSEHPPDCVVGIIRPATQEQRKTAILAISTTAGEITIELGGTGGIGLESPDILPKLSLHWSDRYAAAFGPFPSSIRPLRKPRVYERGDVILGCGGYEPERSYLIFAKTRHSADHGADEEGGVLGKVVSGRGVLDRFSTGDRIMKIEPVISWADTSRSFTTTDPKLVLEDGMQVVTRVGIVAQGYAPDTITTEAAASVEHMLVTLQHGKFFVGRAASTHILDPHLAGPDELQKEYRRPRREGAVTIRNAGKSAGGMFIYRMDSPTSPAHNMAGQVVSGIELVKLAKEHDVLQVMVRPERISLLGRPLAKAKEIAAAAGFTLKTDKEGDDRIIVSQEPGTTLDVLNERLATVTTAPVDKVIDIELDDAAAPVSCEVFRKFTGLKDHDAGMMPVFFKFDDVVLFKPAIAPGIRINPENQPVDESPANALAITNDGRKGAGLVGVRLSANREFGPTSEPFEGTNIIGRVIDTEKLKKVKERETVYIREVKR</sequence>
<dbReference type="HOGENOM" id="CLU_533841_0_0_2"/>
<evidence type="ECO:0000313" key="4">
    <source>
        <dbReference type="Proteomes" id="UP000010824"/>
    </source>
</evidence>
<gene>
    <name evidence="3" type="ordered locus">Metfor_0214</name>
</gene>
<evidence type="ECO:0000259" key="2">
    <source>
        <dbReference type="Pfam" id="PF26548"/>
    </source>
</evidence>
<reference evidence="3 4" key="2">
    <citation type="journal article" date="2014" name="Genome Announc.">
        <title>Complete Genome Sequence of Methanoregula formicica SMSPT, a Mesophilic Hydrogenotrophic Methanogen Isolated from a Methanogenic Upflow Anaerobic Sludge Blanket Reactor.</title>
        <authorList>
            <person name="Yamamoto K."/>
            <person name="Tamaki H."/>
            <person name="Cadillo-Quiroz H."/>
            <person name="Imachi H."/>
            <person name="Kyrpides N."/>
            <person name="Woyke T."/>
            <person name="Goodwin L."/>
            <person name="Zinder S.H."/>
            <person name="Kamagata Y."/>
            <person name="Liu W.T."/>
        </authorList>
    </citation>
    <scope>NUCLEOTIDE SEQUENCE [LARGE SCALE GENOMIC DNA]</scope>
    <source>
        <strain evidence="4">DSM 22288 / NBRC 105244 / SMSP</strain>
    </source>
</reference>
<dbReference type="Proteomes" id="UP000010824">
    <property type="component" value="Chromosome"/>
</dbReference>
<dbReference type="InParanoid" id="L0HBB2"/>
<evidence type="ECO:0000256" key="1">
    <source>
        <dbReference type="HAMAP-Rule" id="MF_01089"/>
    </source>
</evidence>
<dbReference type="InterPro" id="IPR058492">
    <property type="entry name" value="DUF8179"/>
</dbReference>
<keyword evidence="4" id="KW-1185">Reference proteome</keyword>
<organism evidence="3 4">
    <name type="scientific">Methanoregula formicica (strain DSM 22288 / NBRC 105244 / SMSP)</name>
    <dbReference type="NCBI Taxonomy" id="593750"/>
    <lineage>
        <taxon>Archaea</taxon>
        <taxon>Methanobacteriati</taxon>
        <taxon>Methanobacteriota</taxon>
        <taxon>Stenosarchaea group</taxon>
        <taxon>Methanomicrobia</taxon>
        <taxon>Methanomicrobiales</taxon>
        <taxon>Methanoregulaceae</taxon>
        <taxon>Methanoregula</taxon>
    </lineage>
</organism>
<dbReference type="HAMAP" id="MF_01089">
    <property type="entry name" value="UPF0288"/>
    <property type="match status" value="1"/>
</dbReference>
<protein>
    <recommendedName>
        <fullName evidence="1">UPF0288 protein Metfor_0214</fullName>
    </recommendedName>
</protein>
<evidence type="ECO:0000313" key="3">
    <source>
        <dbReference type="EMBL" id="AGB01295.1"/>
    </source>
</evidence>
<dbReference type="Pfam" id="PF26548">
    <property type="entry name" value="DUF8179"/>
    <property type="match status" value="1"/>
</dbReference>
<dbReference type="PIRSF" id="PIRSF005852">
    <property type="entry name" value="UCP005852"/>
    <property type="match status" value="1"/>
</dbReference>
<dbReference type="NCBIfam" id="TIGR03268">
    <property type="entry name" value="methan_mark_3"/>
    <property type="match status" value="1"/>
</dbReference>
<reference evidence="4" key="1">
    <citation type="submission" date="2011-12" db="EMBL/GenBank/DDBJ databases">
        <title>Complete sequence of Methanoregula formicicum SMSP.</title>
        <authorList>
            <person name="Lucas S."/>
            <person name="Han J."/>
            <person name="Lapidus A."/>
            <person name="Cheng J.-F."/>
            <person name="Goodwin L."/>
            <person name="Pitluck S."/>
            <person name="Peters L."/>
            <person name="Ovchinnikova G."/>
            <person name="Teshima H."/>
            <person name="Detter J.C."/>
            <person name="Han C."/>
            <person name="Tapia R."/>
            <person name="Land M."/>
            <person name="Hauser L."/>
            <person name="Kyrpides N."/>
            <person name="Ivanova N."/>
            <person name="Pagani I."/>
            <person name="Imachi H."/>
            <person name="Tamaki H."/>
            <person name="Sekiguchi Y."/>
            <person name="Kamagata Y."/>
            <person name="Cadillo-Quiroz H."/>
            <person name="Zinder S."/>
            <person name="Liu W.-T."/>
            <person name="Woyke T."/>
        </authorList>
    </citation>
    <scope>NUCLEOTIDE SEQUENCE [LARGE SCALE GENOMIC DNA]</scope>
    <source>
        <strain evidence="4">DSM 22288 / NBRC 105244 / SMSP</strain>
    </source>
</reference>